<accession>A0ABQ9XFU4</accession>
<reference evidence="1 2" key="1">
    <citation type="journal article" date="2022" name="bioRxiv">
        <title>Genomics of Preaxostyla Flagellates Illuminates Evolutionary Transitions and the Path Towards Mitochondrial Loss.</title>
        <authorList>
            <person name="Novak L.V.F."/>
            <person name="Treitli S.C."/>
            <person name="Pyrih J."/>
            <person name="Halakuc P."/>
            <person name="Pipaliya S.V."/>
            <person name="Vacek V."/>
            <person name="Brzon O."/>
            <person name="Soukal P."/>
            <person name="Eme L."/>
            <person name="Dacks J.B."/>
            <person name="Karnkowska A."/>
            <person name="Elias M."/>
            <person name="Hampl V."/>
        </authorList>
    </citation>
    <scope>NUCLEOTIDE SEQUENCE [LARGE SCALE GENOMIC DNA]</scope>
    <source>
        <strain evidence="1">NAU3</strain>
        <tissue evidence="1">Gut</tissue>
    </source>
</reference>
<name>A0ABQ9XFU4_9EUKA</name>
<evidence type="ECO:0000313" key="1">
    <source>
        <dbReference type="EMBL" id="KAK2950294.1"/>
    </source>
</evidence>
<evidence type="ECO:0000313" key="2">
    <source>
        <dbReference type="Proteomes" id="UP001281761"/>
    </source>
</evidence>
<organism evidence="1 2">
    <name type="scientific">Blattamonas nauphoetae</name>
    <dbReference type="NCBI Taxonomy" id="2049346"/>
    <lineage>
        <taxon>Eukaryota</taxon>
        <taxon>Metamonada</taxon>
        <taxon>Preaxostyla</taxon>
        <taxon>Oxymonadida</taxon>
        <taxon>Blattamonas</taxon>
    </lineage>
</organism>
<protein>
    <submittedName>
        <fullName evidence="1">Uncharacterized protein</fullName>
    </submittedName>
</protein>
<dbReference type="EMBL" id="JARBJD010000139">
    <property type="protein sequence ID" value="KAK2950294.1"/>
    <property type="molecule type" value="Genomic_DNA"/>
</dbReference>
<sequence length="291" mass="33302">MKAVSFLTHHLHLTRDSDLVDRYVIDLIPSSLDESVKEFLNSIVVPLASTNQPILNASVYRLTDLFGHCSASLLLKLVRADLIPKLVSSLNPSTISFAEAQKIHIPLINFFDSAQWFACHEGLVNVNITDPKEKQAVYETVLKQVLVPFEEYLRHLCANHHSFVDGILSYDFLNLLSRFYHISPSYPPTMDYVASLPISHTVTSCCTIFEDEASIWRFLARMAYFQRAWNEEGGTVRRSGTEHFCSLRKEGFGDVIEQRLLNNTDTQWGWRISRHSIEWNQMLGMNIPELV</sequence>
<dbReference type="Proteomes" id="UP001281761">
    <property type="component" value="Unassembled WGS sequence"/>
</dbReference>
<keyword evidence="2" id="KW-1185">Reference proteome</keyword>
<comment type="caution">
    <text evidence="1">The sequence shown here is derived from an EMBL/GenBank/DDBJ whole genome shotgun (WGS) entry which is preliminary data.</text>
</comment>
<gene>
    <name evidence="1" type="ORF">BLNAU_14786</name>
</gene>
<proteinExistence type="predicted"/>